<dbReference type="SUPFAM" id="SSF57716">
    <property type="entry name" value="Glucocorticoid receptor-like (DNA-binding domain)"/>
    <property type="match status" value="2"/>
</dbReference>
<dbReference type="EMBL" id="JACAZE010000004">
    <property type="protein sequence ID" value="KAF7318535.1"/>
    <property type="molecule type" value="Genomic_DNA"/>
</dbReference>
<dbReference type="Proteomes" id="UP000613580">
    <property type="component" value="Unassembled WGS sequence"/>
</dbReference>
<evidence type="ECO:0000256" key="2">
    <source>
        <dbReference type="ARBA" id="ARBA00022723"/>
    </source>
</evidence>
<dbReference type="InterPro" id="IPR039355">
    <property type="entry name" value="Transcription_factor_GATA"/>
</dbReference>
<keyword evidence="4" id="KW-0862">Zinc</keyword>
<dbReference type="CDD" id="cd00202">
    <property type="entry name" value="ZnF_GATA"/>
    <property type="match status" value="2"/>
</dbReference>
<dbReference type="PROSITE" id="PS50114">
    <property type="entry name" value="GATA_ZN_FINGER_2"/>
    <property type="match status" value="2"/>
</dbReference>
<dbReference type="PROSITE" id="PS00344">
    <property type="entry name" value="GATA_ZN_FINGER_1"/>
    <property type="match status" value="1"/>
</dbReference>
<dbReference type="GO" id="GO:0000981">
    <property type="term" value="F:DNA-binding transcription factor activity, RNA polymerase II-specific"/>
    <property type="evidence" value="ECO:0007669"/>
    <property type="project" value="TreeGrafter"/>
</dbReference>
<dbReference type="GO" id="GO:0000978">
    <property type="term" value="F:RNA polymerase II cis-regulatory region sequence-specific DNA binding"/>
    <property type="evidence" value="ECO:0007669"/>
    <property type="project" value="TreeGrafter"/>
</dbReference>
<sequence>MVEMALRRSARTHTTRTYDDDATAEVDAQLAAAEKENQEPPVTGKRKRDLDEQNADKAMKAPQKNGKSSEKAPLTAPGSSPILVDKSASNGAHGDRDDGVWMHSFVPEEVFSDDDDGASNDGSRYDEEMGSERGDLDTGSDDAEEDLPKRNEILELTIDTFVMRPTKTTKSTRRHKLKTVLLDVLLADLTWTLLRKEILKKVAKATNTDLPRAGDYSIEFTVPRHHKSSTDLDGDTFRTLISKAKKNKKAPEAKLTMIIPEPETAEDADDDDEEEQGPKRKKARSGAPKERDLDPANQPINDKIGILREKYKGSYVDPVTAESIALGNPHYECWAEAWEAGHCNEFSPPHHALFDAANPRNRKSELQRRADQQAAMRAPPALPPIQVTIVAPEAAAPRAEGPAASGLIPAGKVPGDVITIEVFCRKYELSEELCEKLLHHGFRRSSAFDLLTVDELKTFLLIGEIGELRYAIGFELAGAGMSAPSSVASSPATQYNFGGYTQGGVGGSPTAQLTPSGYAVPAAHGYLPEMQMGSYNMGYACSYAASNEGDYFAMNIQHGYSEPGVAGAYAVDAYNYNQNAYAPAHGVAIPATRCCARCQTTHTPLWRREPGTNRTLCNACGLYAQQRHQERPQTLIDADAAPPSAQRTDGPTCTHCGAKTTSVWRRNKKGELVCNACGCYERLNGKPRPPELRNDRVKPRAKTSSG</sequence>
<feature type="region of interest" description="Disordered" evidence="7">
    <location>
        <begin position="1"/>
        <end position="147"/>
    </location>
</feature>
<evidence type="ECO:0000256" key="1">
    <source>
        <dbReference type="ARBA" id="ARBA00004123"/>
    </source>
</evidence>
<dbReference type="AlphaFoldDB" id="A0A8H6TMS5"/>
<dbReference type="GO" id="GO:0045165">
    <property type="term" value="P:cell fate commitment"/>
    <property type="evidence" value="ECO:0007669"/>
    <property type="project" value="TreeGrafter"/>
</dbReference>
<dbReference type="GO" id="GO:0045944">
    <property type="term" value="P:positive regulation of transcription by RNA polymerase II"/>
    <property type="evidence" value="ECO:0007669"/>
    <property type="project" value="TreeGrafter"/>
</dbReference>
<dbReference type="GO" id="GO:0008270">
    <property type="term" value="F:zinc ion binding"/>
    <property type="evidence" value="ECO:0007669"/>
    <property type="project" value="UniProtKB-KW"/>
</dbReference>
<gene>
    <name evidence="9" type="ORF">HMN09_00363600</name>
</gene>
<dbReference type="Pfam" id="PF00320">
    <property type="entry name" value="GATA"/>
    <property type="match status" value="2"/>
</dbReference>
<feature type="compositionally biased region" description="Basic and acidic residues" evidence="7">
    <location>
        <begin position="48"/>
        <end position="59"/>
    </location>
</feature>
<dbReference type="PRINTS" id="PR00619">
    <property type="entry name" value="GATAZNFINGER"/>
</dbReference>
<name>A0A8H6TMS5_MYCCL</name>
<comment type="caution">
    <text evidence="9">The sequence shown here is derived from an EMBL/GenBank/DDBJ whole genome shotgun (WGS) entry which is preliminary data.</text>
</comment>
<feature type="region of interest" description="Disordered" evidence="7">
    <location>
        <begin position="251"/>
        <end position="301"/>
    </location>
</feature>
<keyword evidence="5" id="KW-0539">Nucleus</keyword>
<evidence type="ECO:0000313" key="10">
    <source>
        <dbReference type="Proteomes" id="UP000613580"/>
    </source>
</evidence>
<evidence type="ECO:0000256" key="3">
    <source>
        <dbReference type="ARBA" id="ARBA00022771"/>
    </source>
</evidence>
<feature type="region of interest" description="Disordered" evidence="7">
    <location>
        <begin position="685"/>
        <end position="706"/>
    </location>
</feature>
<keyword evidence="3 6" id="KW-0863">Zinc-finger</keyword>
<evidence type="ECO:0000256" key="5">
    <source>
        <dbReference type="ARBA" id="ARBA00023242"/>
    </source>
</evidence>
<dbReference type="SMART" id="SM00401">
    <property type="entry name" value="ZnF_GATA"/>
    <property type="match status" value="2"/>
</dbReference>
<keyword evidence="10" id="KW-1185">Reference proteome</keyword>
<proteinExistence type="predicted"/>
<accession>A0A8H6TMS5</accession>
<evidence type="ECO:0000256" key="6">
    <source>
        <dbReference type="PROSITE-ProRule" id="PRU00094"/>
    </source>
</evidence>
<keyword evidence="2" id="KW-0479">Metal-binding</keyword>
<dbReference type="GO" id="GO:0000122">
    <property type="term" value="P:negative regulation of transcription by RNA polymerase II"/>
    <property type="evidence" value="ECO:0007669"/>
    <property type="project" value="TreeGrafter"/>
</dbReference>
<dbReference type="OrthoDB" id="515401at2759"/>
<comment type="subcellular location">
    <subcellularLocation>
        <location evidence="1">Nucleus</location>
    </subcellularLocation>
</comment>
<feature type="compositionally biased region" description="Basic and acidic residues" evidence="7">
    <location>
        <begin position="123"/>
        <end position="136"/>
    </location>
</feature>
<feature type="domain" description="GATA-type" evidence="8">
    <location>
        <begin position="647"/>
        <end position="700"/>
    </location>
</feature>
<dbReference type="InterPro" id="IPR000679">
    <property type="entry name" value="Znf_GATA"/>
</dbReference>
<evidence type="ECO:0000256" key="4">
    <source>
        <dbReference type="ARBA" id="ARBA00022833"/>
    </source>
</evidence>
<evidence type="ECO:0000256" key="7">
    <source>
        <dbReference type="SAM" id="MobiDB-lite"/>
    </source>
</evidence>
<feature type="domain" description="GATA-type" evidence="8">
    <location>
        <begin position="589"/>
        <end position="647"/>
    </location>
</feature>
<dbReference type="PANTHER" id="PTHR10071">
    <property type="entry name" value="TRANSCRIPTION FACTOR GATA FAMILY MEMBER"/>
    <property type="match status" value="1"/>
</dbReference>
<organism evidence="9 10">
    <name type="scientific">Mycena chlorophos</name>
    <name type="common">Agaric fungus</name>
    <name type="synonym">Agaricus chlorophos</name>
    <dbReference type="NCBI Taxonomy" id="658473"/>
    <lineage>
        <taxon>Eukaryota</taxon>
        <taxon>Fungi</taxon>
        <taxon>Dikarya</taxon>
        <taxon>Basidiomycota</taxon>
        <taxon>Agaricomycotina</taxon>
        <taxon>Agaricomycetes</taxon>
        <taxon>Agaricomycetidae</taxon>
        <taxon>Agaricales</taxon>
        <taxon>Marasmiineae</taxon>
        <taxon>Mycenaceae</taxon>
        <taxon>Mycena</taxon>
    </lineage>
</organism>
<dbReference type="Gene3D" id="3.30.50.10">
    <property type="entry name" value="Erythroid Transcription Factor GATA-1, subunit A"/>
    <property type="match status" value="2"/>
</dbReference>
<evidence type="ECO:0000313" key="9">
    <source>
        <dbReference type="EMBL" id="KAF7318535.1"/>
    </source>
</evidence>
<feature type="compositionally biased region" description="Acidic residues" evidence="7">
    <location>
        <begin position="263"/>
        <end position="275"/>
    </location>
</feature>
<dbReference type="PANTHER" id="PTHR10071:SF281">
    <property type="entry name" value="BOX A-BINDING FACTOR-RELATED"/>
    <property type="match status" value="1"/>
</dbReference>
<dbReference type="InterPro" id="IPR013088">
    <property type="entry name" value="Znf_NHR/GATA"/>
</dbReference>
<protein>
    <recommendedName>
        <fullName evidence="8">GATA-type domain-containing protein</fullName>
    </recommendedName>
</protein>
<evidence type="ECO:0000259" key="8">
    <source>
        <dbReference type="PROSITE" id="PS50114"/>
    </source>
</evidence>
<dbReference type="GO" id="GO:0005634">
    <property type="term" value="C:nucleus"/>
    <property type="evidence" value="ECO:0007669"/>
    <property type="project" value="UniProtKB-SubCell"/>
</dbReference>
<feature type="compositionally biased region" description="Basic and acidic residues" evidence="7">
    <location>
        <begin position="688"/>
        <end position="698"/>
    </location>
</feature>
<reference evidence="9" key="1">
    <citation type="submission" date="2020-05" db="EMBL/GenBank/DDBJ databases">
        <title>Mycena genomes resolve the evolution of fungal bioluminescence.</title>
        <authorList>
            <person name="Tsai I.J."/>
        </authorList>
    </citation>
    <scope>NUCLEOTIDE SEQUENCE</scope>
    <source>
        <strain evidence="9">110903Hualien_Pintung</strain>
    </source>
</reference>